<dbReference type="EC" id="2.7.13.3" evidence="2"/>
<dbReference type="CDD" id="cd00082">
    <property type="entry name" value="HisKA"/>
    <property type="match status" value="1"/>
</dbReference>
<dbReference type="Gene3D" id="3.40.50.2300">
    <property type="match status" value="1"/>
</dbReference>
<evidence type="ECO:0000256" key="5">
    <source>
        <dbReference type="ARBA" id="ARBA00022741"/>
    </source>
</evidence>
<dbReference type="SUPFAM" id="SSF52172">
    <property type="entry name" value="CheY-like"/>
    <property type="match status" value="1"/>
</dbReference>
<gene>
    <name evidence="12" type="ORF">K7B09_08345</name>
</gene>
<comment type="caution">
    <text evidence="12">The sequence shown here is derived from an EMBL/GenBank/DDBJ whole genome shotgun (WGS) entry which is preliminary data.</text>
</comment>
<dbReference type="InterPro" id="IPR011006">
    <property type="entry name" value="CheY-like_superfamily"/>
</dbReference>
<dbReference type="Gene3D" id="3.30.565.10">
    <property type="entry name" value="Histidine kinase-like ATPase, C-terminal domain"/>
    <property type="match status" value="1"/>
</dbReference>
<proteinExistence type="predicted"/>
<keyword evidence="5" id="KW-0547">Nucleotide-binding</keyword>
<dbReference type="SMART" id="SM00448">
    <property type="entry name" value="REC"/>
    <property type="match status" value="1"/>
</dbReference>
<dbReference type="GO" id="GO:0016301">
    <property type="term" value="F:kinase activity"/>
    <property type="evidence" value="ECO:0007669"/>
    <property type="project" value="UniProtKB-KW"/>
</dbReference>
<evidence type="ECO:0000313" key="13">
    <source>
        <dbReference type="Proteomes" id="UP001430290"/>
    </source>
</evidence>
<dbReference type="Proteomes" id="UP001430290">
    <property type="component" value="Unassembled WGS sequence"/>
</dbReference>
<evidence type="ECO:0000256" key="3">
    <source>
        <dbReference type="ARBA" id="ARBA00022553"/>
    </source>
</evidence>
<dbReference type="SMART" id="SM00388">
    <property type="entry name" value="HisKA"/>
    <property type="match status" value="1"/>
</dbReference>
<dbReference type="Pfam" id="PF02518">
    <property type="entry name" value="HATPase_c"/>
    <property type="match status" value="1"/>
</dbReference>
<feature type="domain" description="Histidine kinase" evidence="10">
    <location>
        <begin position="132"/>
        <end position="351"/>
    </location>
</feature>
<sequence>MPEPSTDAVLVQRLLQDGHHVEVCGGDAAVATAVAQQPDLIVLDTPLPGAVGLPVLGALQQSSVRAIPVVFLTIAHDHQRLLNAFAAGAVACIRKPYDDNEVLAHIRVHLSLKLTQDRLAQVAREREELLNLVAHDLKNPLASVLFASEMLALPDCKPERRPRYLQIIDDSTREALGYIRSYLQSQAKPASALPRNTHTCAHLADIVQWLAARYELQLEASGLHLHIHTTSSTACVAISDQLMRQVGENLVSNALKYARAGGELELLIRNGRQGTWQLVAQDRGPGVSADFQANLFQPFQRAAGPAEVNDHSSGLGLALSRQWIANAGGNLWYEDREERGARFVVELPEADCAHCSG</sequence>
<evidence type="ECO:0000256" key="1">
    <source>
        <dbReference type="ARBA" id="ARBA00000085"/>
    </source>
</evidence>
<name>A0ABS7TF07_9GAMM</name>
<keyword evidence="8" id="KW-0902">Two-component regulatory system</keyword>
<keyword evidence="13" id="KW-1185">Reference proteome</keyword>
<dbReference type="InterPro" id="IPR036890">
    <property type="entry name" value="HATPase_C_sf"/>
</dbReference>
<evidence type="ECO:0000256" key="4">
    <source>
        <dbReference type="ARBA" id="ARBA00022679"/>
    </source>
</evidence>
<protein>
    <recommendedName>
        <fullName evidence="2">histidine kinase</fullName>
        <ecNumber evidence="2">2.7.13.3</ecNumber>
    </recommendedName>
</protein>
<dbReference type="PROSITE" id="PS50109">
    <property type="entry name" value="HIS_KIN"/>
    <property type="match status" value="1"/>
</dbReference>
<dbReference type="InterPro" id="IPR003594">
    <property type="entry name" value="HATPase_dom"/>
</dbReference>
<comment type="catalytic activity">
    <reaction evidence="1">
        <text>ATP + protein L-histidine = ADP + protein N-phospho-L-histidine.</text>
        <dbReference type="EC" id="2.7.13.3"/>
    </reaction>
</comment>
<keyword evidence="4" id="KW-0808">Transferase</keyword>
<evidence type="ECO:0000256" key="9">
    <source>
        <dbReference type="PROSITE-ProRule" id="PRU00169"/>
    </source>
</evidence>
<accession>A0ABS7TF07</accession>
<evidence type="ECO:0000256" key="7">
    <source>
        <dbReference type="ARBA" id="ARBA00022840"/>
    </source>
</evidence>
<dbReference type="PANTHER" id="PTHR42878">
    <property type="entry name" value="TWO-COMPONENT HISTIDINE KINASE"/>
    <property type="match status" value="1"/>
</dbReference>
<keyword evidence="6 12" id="KW-0418">Kinase</keyword>
<feature type="domain" description="Response regulatory" evidence="11">
    <location>
        <begin position="1"/>
        <end position="110"/>
    </location>
</feature>
<organism evidence="12 13">
    <name type="scientific">Thermomonas beijingensis</name>
    <dbReference type="NCBI Taxonomy" id="2872701"/>
    <lineage>
        <taxon>Bacteria</taxon>
        <taxon>Pseudomonadati</taxon>
        <taxon>Pseudomonadota</taxon>
        <taxon>Gammaproteobacteria</taxon>
        <taxon>Lysobacterales</taxon>
        <taxon>Lysobacteraceae</taxon>
        <taxon>Thermomonas</taxon>
    </lineage>
</organism>
<dbReference type="SUPFAM" id="SSF55874">
    <property type="entry name" value="ATPase domain of HSP90 chaperone/DNA topoisomerase II/histidine kinase"/>
    <property type="match status" value="1"/>
</dbReference>
<evidence type="ECO:0000259" key="11">
    <source>
        <dbReference type="PROSITE" id="PS50110"/>
    </source>
</evidence>
<dbReference type="InterPro" id="IPR001789">
    <property type="entry name" value="Sig_transdc_resp-reg_receiver"/>
</dbReference>
<dbReference type="InterPro" id="IPR050351">
    <property type="entry name" value="BphY/WalK/GraS-like"/>
</dbReference>
<dbReference type="PANTHER" id="PTHR42878:SF7">
    <property type="entry name" value="SENSOR HISTIDINE KINASE GLRK"/>
    <property type="match status" value="1"/>
</dbReference>
<dbReference type="SMART" id="SM00387">
    <property type="entry name" value="HATPase_c"/>
    <property type="match status" value="1"/>
</dbReference>
<dbReference type="InterPro" id="IPR004358">
    <property type="entry name" value="Sig_transdc_His_kin-like_C"/>
</dbReference>
<keyword evidence="3 9" id="KW-0597">Phosphoprotein</keyword>
<evidence type="ECO:0000259" key="10">
    <source>
        <dbReference type="PROSITE" id="PS50109"/>
    </source>
</evidence>
<dbReference type="Gene3D" id="1.10.287.130">
    <property type="match status" value="1"/>
</dbReference>
<dbReference type="InterPro" id="IPR005467">
    <property type="entry name" value="His_kinase_dom"/>
</dbReference>
<dbReference type="PRINTS" id="PR00344">
    <property type="entry name" value="BCTRLSENSOR"/>
</dbReference>
<feature type="modified residue" description="4-aspartylphosphate" evidence="9">
    <location>
        <position position="44"/>
    </location>
</feature>
<dbReference type="RefSeq" id="WP_263296757.1">
    <property type="nucleotide sequence ID" value="NZ_JAIQDJ010000003.1"/>
</dbReference>
<evidence type="ECO:0000256" key="2">
    <source>
        <dbReference type="ARBA" id="ARBA00012438"/>
    </source>
</evidence>
<evidence type="ECO:0000256" key="6">
    <source>
        <dbReference type="ARBA" id="ARBA00022777"/>
    </source>
</evidence>
<keyword evidence="7" id="KW-0067">ATP-binding</keyword>
<evidence type="ECO:0000256" key="8">
    <source>
        <dbReference type="ARBA" id="ARBA00023012"/>
    </source>
</evidence>
<evidence type="ECO:0000313" key="12">
    <source>
        <dbReference type="EMBL" id="MBZ4186330.1"/>
    </source>
</evidence>
<dbReference type="CDD" id="cd00156">
    <property type="entry name" value="REC"/>
    <property type="match status" value="1"/>
</dbReference>
<dbReference type="EMBL" id="JAIQDJ010000003">
    <property type="protein sequence ID" value="MBZ4186330.1"/>
    <property type="molecule type" value="Genomic_DNA"/>
</dbReference>
<dbReference type="Pfam" id="PF00072">
    <property type="entry name" value="Response_reg"/>
    <property type="match status" value="1"/>
</dbReference>
<dbReference type="Pfam" id="PF00512">
    <property type="entry name" value="HisKA"/>
    <property type="match status" value="1"/>
</dbReference>
<dbReference type="PROSITE" id="PS50110">
    <property type="entry name" value="RESPONSE_REGULATORY"/>
    <property type="match status" value="1"/>
</dbReference>
<dbReference type="InterPro" id="IPR003661">
    <property type="entry name" value="HisK_dim/P_dom"/>
</dbReference>
<reference evidence="12" key="1">
    <citation type="submission" date="2021-09" db="EMBL/GenBank/DDBJ databases">
        <authorList>
            <person name="Wu T."/>
            <person name="Guo S.Z."/>
        </authorList>
    </citation>
    <scope>NUCLEOTIDE SEQUENCE</scope>
    <source>
        <strain evidence="12">RSS-23</strain>
    </source>
</reference>